<dbReference type="OrthoDB" id="9784378at2"/>
<comment type="caution">
    <text evidence="6">The sequence shown here is derived from an EMBL/GenBank/DDBJ whole genome shotgun (WGS) entry which is preliminary data.</text>
</comment>
<evidence type="ECO:0000313" key="6">
    <source>
        <dbReference type="EMBL" id="ORM89546.1"/>
    </source>
</evidence>
<keyword evidence="2" id="KW-0378">Hydrolase</keyword>
<evidence type="ECO:0000256" key="1">
    <source>
        <dbReference type="ARBA" id="ARBA00022723"/>
    </source>
</evidence>
<dbReference type="InterPro" id="IPR050884">
    <property type="entry name" value="CNP_phosphodiesterase-III"/>
</dbReference>
<evidence type="ECO:0000259" key="5">
    <source>
        <dbReference type="Pfam" id="PF00149"/>
    </source>
</evidence>
<evidence type="ECO:0000256" key="4">
    <source>
        <dbReference type="ARBA" id="ARBA00025742"/>
    </source>
</evidence>
<evidence type="ECO:0000313" key="7">
    <source>
        <dbReference type="Proteomes" id="UP000193749"/>
    </source>
</evidence>
<gene>
    <name evidence="6" type="ORF">HA50_23285</name>
</gene>
<proteinExistence type="inferred from homology"/>
<dbReference type="InterPro" id="IPR029052">
    <property type="entry name" value="Metallo-depent_PP-like"/>
</dbReference>
<dbReference type="Pfam" id="PF00149">
    <property type="entry name" value="Metallophos"/>
    <property type="match status" value="1"/>
</dbReference>
<dbReference type="EMBL" id="MLJI01000002">
    <property type="protein sequence ID" value="ORM89546.1"/>
    <property type="molecule type" value="Genomic_DNA"/>
</dbReference>
<evidence type="ECO:0000256" key="3">
    <source>
        <dbReference type="ARBA" id="ARBA00023004"/>
    </source>
</evidence>
<dbReference type="PANTHER" id="PTHR42988:SF2">
    <property type="entry name" value="CYCLIC NUCLEOTIDE PHOSPHODIESTERASE CBUA0032-RELATED"/>
    <property type="match status" value="1"/>
</dbReference>
<keyword evidence="7" id="KW-1185">Reference proteome</keyword>
<accession>A0A1X1EKY8</accession>
<dbReference type="SUPFAM" id="SSF56300">
    <property type="entry name" value="Metallo-dependent phosphatases"/>
    <property type="match status" value="1"/>
</dbReference>
<dbReference type="Proteomes" id="UP000193749">
    <property type="component" value="Unassembled WGS sequence"/>
</dbReference>
<keyword evidence="1" id="KW-0479">Metal-binding</keyword>
<dbReference type="PANTHER" id="PTHR42988">
    <property type="entry name" value="PHOSPHOHYDROLASE"/>
    <property type="match status" value="1"/>
</dbReference>
<dbReference type="STRING" id="55209.HA50_23285"/>
<sequence length="245" mass="26861">MLIAQVSDIHASPDNDNLSRFDRVLAWLAHLNPDILVLTGDLIDEQWHEGYRLIADRLHQQAYPWLLLPGNADDRQQMRAVWGEHRWAADASGDSLHFTHQLGGLRLIGLDSTLENQTSGDVSGHLGWLEKQFSDAGDTPSLLFLHHHVFASGIPTLDKTMCQGSGALAELVRHVPHHLLAISSGHVHRPIAGIFAGIPAYICGSVCPANPVWFGTENIPPADDPPALMVHRFTGNAITSYHVSV</sequence>
<dbReference type="AlphaFoldDB" id="A0A1X1EKY8"/>
<dbReference type="GO" id="GO:0016787">
    <property type="term" value="F:hydrolase activity"/>
    <property type="evidence" value="ECO:0007669"/>
    <property type="project" value="UniProtKB-KW"/>
</dbReference>
<dbReference type="InterPro" id="IPR004843">
    <property type="entry name" value="Calcineurin-like_PHP"/>
</dbReference>
<organism evidence="6 7">
    <name type="scientific">Pantoea cypripedii</name>
    <name type="common">Pectobacterium cypripedii</name>
    <name type="synonym">Erwinia cypripedii</name>
    <dbReference type="NCBI Taxonomy" id="55209"/>
    <lineage>
        <taxon>Bacteria</taxon>
        <taxon>Pseudomonadati</taxon>
        <taxon>Pseudomonadota</taxon>
        <taxon>Gammaproteobacteria</taxon>
        <taxon>Enterobacterales</taxon>
        <taxon>Erwiniaceae</taxon>
        <taxon>Pantoea</taxon>
    </lineage>
</organism>
<reference evidence="6 7" key="1">
    <citation type="journal article" date="2017" name="Antonie Van Leeuwenhoek">
        <title>Phylogenomic resolution of the bacterial genus Pantoea and its relationship with Erwinia and Tatumella.</title>
        <authorList>
            <person name="Palmer M."/>
            <person name="Steenkamp E.T."/>
            <person name="Coetzee M.P."/>
            <person name="Chan W.Y."/>
            <person name="van Zyl E."/>
            <person name="De Maayer P."/>
            <person name="Coutinho T.A."/>
            <person name="Blom J."/>
            <person name="Smits T.H."/>
            <person name="Duffy B."/>
            <person name="Venter S.N."/>
        </authorList>
    </citation>
    <scope>NUCLEOTIDE SEQUENCE [LARGE SCALE GENOMIC DNA]</scope>
    <source>
        <strain evidence="6 7">LMG 2657</strain>
    </source>
</reference>
<feature type="domain" description="Calcineurin-like phosphoesterase" evidence="5">
    <location>
        <begin position="1"/>
        <end position="190"/>
    </location>
</feature>
<comment type="similarity">
    <text evidence="4">Belongs to the cyclic nucleotide phosphodiesterase class-III family.</text>
</comment>
<keyword evidence="3" id="KW-0408">Iron</keyword>
<dbReference type="GO" id="GO:0046872">
    <property type="term" value="F:metal ion binding"/>
    <property type="evidence" value="ECO:0007669"/>
    <property type="project" value="UniProtKB-KW"/>
</dbReference>
<dbReference type="RefSeq" id="WP_084879265.1">
    <property type="nucleotide sequence ID" value="NZ_JAGGMY010000002.1"/>
</dbReference>
<protein>
    <submittedName>
        <fullName evidence="6">Metallophosphoesterase</fullName>
    </submittedName>
</protein>
<dbReference type="Gene3D" id="3.60.21.10">
    <property type="match status" value="1"/>
</dbReference>
<name>A0A1X1EKY8_PANCY</name>
<evidence type="ECO:0000256" key="2">
    <source>
        <dbReference type="ARBA" id="ARBA00022801"/>
    </source>
</evidence>